<dbReference type="InterPro" id="IPR006680">
    <property type="entry name" value="Amidohydro-rel"/>
</dbReference>
<gene>
    <name evidence="2" type="ORF">GCM10022224_058560</name>
</gene>
<dbReference type="InterPro" id="IPR011059">
    <property type="entry name" value="Metal-dep_hydrolase_composite"/>
</dbReference>
<sequence length="429" mass="45453">MSNKARLPMVPAHTGRYRLVGGTIWDGTGEHLVEDGELGIQGDRIVYVGPRREPADVPRETVTVELGGAYVLPGFIDTHVHLGLAGEESPLAALARFETHSHLRTARTIRQTLEAGITTARDLGGLDAGYRHAIAEGLVDGPRLHLAVSAISPTGGHADLCLPNGTQIGGAYSAASRIADSDDEIRRVVRELVRAEADVLKICTTGGVASHSDSPDDIGVPEHQVRIVVKEAARRQGQPVAAHAHGARGILEAIRGGAASVEHGTGIDAEGIDLMLEHGTFLVPTLSTALNLPEPGHMSPFVYAKRVEWFKIAQEHLARAIGAGVKVALGTDAALFPHGRNLTELGHLVDLGLLPWQALQTGTRNAAELLRLDAELGTIETGKLADLVVTRSHPFRSIHSLADPEAIRIVVQGGRVKKDTDALLTALAA</sequence>
<dbReference type="Gene3D" id="3.20.20.140">
    <property type="entry name" value="Metal-dependent hydrolases"/>
    <property type="match status" value="1"/>
</dbReference>
<dbReference type="InterPro" id="IPR032466">
    <property type="entry name" value="Metal_Hydrolase"/>
</dbReference>
<name>A0ABP7CCW6_9ACTN</name>
<dbReference type="EMBL" id="BAAAZP010000102">
    <property type="protein sequence ID" value="GAA3686046.1"/>
    <property type="molecule type" value="Genomic_DNA"/>
</dbReference>
<dbReference type="Pfam" id="PF01979">
    <property type="entry name" value="Amidohydro_1"/>
    <property type="match status" value="1"/>
</dbReference>
<dbReference type="PANTHER" id="PTHR43135">
    <property type="entry name" value="ALPHA-D-RIBOSE 1-METHYLPHOSPHONATE 5-TRIPHOSPHATE DIPHOSPHATASE"/>
    <property type="match status" value="1"/>
</dbReference>
<evidence type="ECO:0000313" key="2">
    <source>
        <dbReference type="EMBL" id="GAA3686046.1"/>
    </source>
</evidence>
<protein>
    <submittedName>
        <fullName evidence="2">Amidohydrolase family protein</fullName>
    </submittedName>
</protein>
<evidence type="ECO:0000259" key="1">
    <source>
        <dbReference type="Pfam" id="PF01979"/>
    </source>
</evidence>
<dbReference type="CDD" id="cd01299">
    <property type="entry name" value="Met_dep_hydrolase_A"/>
    <property type="match status" value="1"/>
</dbReference>
<keyword evidence="3" id="KW-1185">Reference proteome</keyword>
<proteinExistence type="predicted"/>
<evidence type="ECO:0000313" key="3">
    <source>
        <dbReference type="Proteomes" id="UP001500902"/>
    </source>
</evidence>
<dbReference type="SUPFAM" id="SSF51556">
    <property type="entry name" value="Metallo-dependent hydrolases"/>
    <property type="match status" value="1"/>
</dbReference>
<dbReference type="InterPro" id="IPR051781">
    <property type="entry name" value="Metallo-dep_Hydrolase"/>
</dbReference>
<comment type="caution">
    <text evidence="2">The sequence shown here is derived from an EMBL/GenBank/DDBJ whole genome shotgun (WGS) entry which is preliminary data.</text>
</comment>
<dbReference type="Proteomes" id="UP001500902">
    <property type="component" value="Unassembled WGS sequence"/>
</dbReference>
<accession>A0ABP7CCW6</accession>
<dbReference type="Gene3D" id="2.30.40.10">
    <property type="entry name" value="Urease, subunit C, domain 1"/>
    <property type="match status" value="1"/>
</dbReference>
<organism evidence="2 3">
    <name type="scientific">Nonomuraea antimicrobica</name>
    <dbReference type="NCBI Taxonomy" id="561173"/>
    <lineage>
        <taxon>Bacteria</taxon>
        <taxon>Bacillati</taxon>
        <taxon>Actinomycetota</taxon>
        <taxon>Actinomycetes</taxon>
        <taxon>Streptosporangiales</taxon>
        <taxon>Streptosporangiaceae</taxon>
        <taxon>Nonomuraea</taxon>
    </lineage>
</organism>
<dbReference type="RefSeq" id="WP_344885179.1">
    <property type="nucleotide sequence ID" value="NZ_BAAAZP010000102.1"/>
</dbReference>
<feature type="domain" description="Amidohydrolase-related" evidence="1">
    <location>
        <begin position="70"/>
        <end position="416"/>
    </location>
</feature>
<dbReference type="InterPro" id="IPR057744">
    <property type="entry name" value="OTAase-like"/>
</dbReference>
<dbReference type="PANTHER" id="PTHR43135:SF3">
    <property type="entry name" value="ALPHA-D-RIBOSE 1-METHYLPHOSPHONATE 5-TRIPHOSPHATE DIPHOSPHATASE"/>
    <property type="match status" value="1"/>
</dbReference>
<reference evidence="3" key="1">
    <citation type="journal article" date="2019" name="Int. J. Syst. Evol. Microbiol.">
        <title>The Global Catalogue of Microorganisms (GCM) 10K type strain sequencing project: providing services to taxonomists for standard genome sequencing and annotation.</title>
        <authorList>
            <consortium name="The Broad Institute Genomics Platform"/>
            <consortium name="The Broad Institute Genome Sequencing Center for Infectious Disease"/>
            <person name="Wu L."/>
            <person name="Ma J."/>
        </authorList>
    </citation>
    <scope>NUCLEOTIDE SEQUENCE [LARGE SCALE GENOMIC DNA]</scope>
    <source>
        <strain evidence="3">JCM 16904</strain>
    </source>
</reference>
<dbReference type="SUPFAM" id="SSF51338">
    <property type="entry name" value="Composite domain of metallo-dependent hydrolases"/>
    <property type="match status" value="1"/>
</dbReference>